<gene>
    <name evidence="1" type="ORF">ISN45_Aa04g028310</name>
</gene>
<evidence type="ECO:0000313" key="2">
    <source>
        <dbReference type="Proteomes" id="UP000694240"/>
    </source>
</evidence>
<sequence length="103" mass="11855">MLKMIESKVKSKLTEQHLIDSWTRMAETFDNMTNHVKIDMVGKYISLTYSYLSVVKALLHACISCSLKPHIEWIAASNLKDESEKSVYIISDFHLLESFCVIN</sequence>
<reference evidence="1 2" key="1">
    <citation type="submission" date="2020-12" db="EMBL/GenBank/DDBJ databases">
        <title>Concerted genomic and epigenomic changes stabilize Arabidopsis allopolyploids.</title>
        <authorList>
            <person name="Chen Z."/>
        </authorList>
    </citation>
    <scope>NUCLEOTIDE SEQUENCE [LARGE SCALE GENOMIC DNA]</scope>
    <source>
        <strain evidence="1">Allo738</strain>
        <tissue evidence="1">Leaf</tissue>
    </source>
</reference>
<dbReference type="GO" id="GO:0042802">
    <property type="term" value="F:identical protein binding"/>
    <property type="evidence" value="ECO:0007669"/>
    <property type="project" value="TreeGrafter"/>
</dbReference>
<dbReference type="AlphaFoldDB" id="A0A8T2AF75"/>
<dbReference type="Proteomes" id="UP000694240">
    <property type="component" value="Chromosome 9"/>
</dbReference>
<dbReference type="GO" id="GO:0019856">
    <property type="term" value="P:pyrimidine nucleobase biosynthetic process"/>
    <property type="evidence" value="ECO:0007669"/>
    <property type="project" value="TreeGrafter"/>
</dbReference>
<comment type="caution">
    <text evidence="1">The sequence shown here is derived from an EMBL/GenBank/DDBJ whole genome shotgun (WGS) entry which is preliminary data.</text>
</comment>
<dbReference type="PANTHER" id="PTHR11550:SF40">
    <property type="entry name" value="CTP SYNTHASE"/>
    <property type="match status" value="1"/>
</dbReference>
<protein>
    <submittedName>
        <fullName evidence="1">Uncharacterized protein</fullName>
    </submittedName>
</protein>
<dbReference type="GO" id="GO:0003883">
    <property type="term" value="F:CTP synthase activity"/>
    <property type="evidence" value="ECO:0007669"/>
    <property type="project" value="InterPro"/>
</dbReference>
<accession>A0A8T2AF75</accession>
<organism evidence="1 2">
    <name type="scientific">Arabidopsis thaliana x Arabidopsis arenosa</name>
    <dbReference type="NCBI Taxonomy" id="1240361"/>
    <lineage>
        <taxon>Eukaryota</taxon>
        <taxon>Viridiplantae</taxon>
        <taxon>Streptophyta</taxon>
        <taxon>Embryophyta</taxon>
        <taxon>Tracheophyta</taxon>
        <taxon>Spermatophyta</taxon>
        <taxon>Magnoliopsida</taxon>
        <taxon>eudicotyledons</taxon>
        <taxon>Gunneridae</taxon>
        <taxon>Pentapetalae</taxon>
        <taxon>rosids</taxon>
        <taxon>malvids</taxon>
        <taxon>Brassicales</taxon>
        <taxon>Brassicaceae</taxon>
        <taxon>Camelineae</taxon>
        <taxon>Arabidopsis</taxon>
    </lineage>
</organism>
<dbReference type="EMBL" id="JAEFBK010000009">
    <property type="protein sequence ID" value="KAG7570211.1"/>
    <property type="molecule type" value="Genomic_DNA"/>
</dbReference>
<dbReference type="InterPro" id="IPR004468">
    <property type="entry name" value="CTP_synthase"/>
</dbReference>
<dbReference type="GO" id="GO:0006241">
    <property type="term" value="P:CTP biosynthetic process"/>
    <property type="evidence" value="ECO:0007669"/>
    <property type="project" value="TreeGrafter"/>
</dbReference>
<name>A0A8T2AF75_9BRAS</name>
<proteinExistence type="predicted"/>
<dbReference type="PANTHER" id="PTHR11550">
    <property type="entry name" value="CTP SYNTHASE"/>
    <property type="match status" value="1"/>
</dbReference>
<keyword evidence="2" id="KW-1185">Reference proteome</keyword>
<evidence type="ECO:0000313" key="1">
    <source>
        <dbReference type="EMBL" id="KAG7570211.1"/>
    </source>
</evidence>